<dbReference type="Proteomes" id="UP000005408">
    <property type="component" value="Unassembled WGS sequence"/>
</dbReference>
<reference evidence="2" key="1">
    <citation type="submission" date="2022-08" db="UniProtKB">
        <authorList>
            <consortium name="EnsemblMetazoa"/>
        </authorList>
    </citation>
    <scope>IDENTIFICATION</scope>
    <source>
        <strain evidence="2">05x7-T-G4-1.051#20</strain>
    </source>
</reference>
<feature type="region of interest" description="Disordered" evidence="1">
    <location>
        <begin position="107"/>
        <end position="176"/>
    </location>
</feature>
<dbReference type="AlphaFoldDB" id="A0A8W8HXI5"/>
<feature type="compositionally biased region" description="Basic and acidic residues" evidence="1">
    <location>
        <begin position="131"/>
        <end position="141"/>
    </location>
</feature>
<dbReference type="EnsemblMetazoa" id="G11402.1">
    <property type="protein sequence ID" value="G11402.1:cds"/>
    <property type="gene ID" value="G11402"/>
</dbReference>
<proteinExistence type="predicted"/>
<accession>A0A8W8HXI5</accession>
<keyword evidence="3" id="KW-1185">Reference proteome</keyword>
<evidence type="ECO:0000256" key="1">
    <source>
        <dbReference type="SAM" id="MobiDB-lite"/>
    </source>
</evidence>
<feature type="compositionally biased region" description="Acidic residues" evidence="1">
    <location>
        <begin position="117"/>
        <end position="130"/>
    </location>
</feature>
<protein>
    <submittedName>
        <fullName evidence="2">Uncharacterized protein</fullName>
    </submittedName>
</protein>
<sequence length="204" mass="23169">MKILPLQFGDANIRDDQTQRIKDICQDSGNVEFNLHEMFDVFNEDGDQVPDIEGCDLFCPESLSDEADYSVPFSSISSISSQDPEEILGGLVYPQVDIVSPPVFNENEDLNRRISDEELSQSESDAEDIPMEEHAELRRGSEGQSVARRNPAYFDGMFPRNSAQNRDRRVPDLNGSLYDSDEERILYSPCSDSDHVVPEFYMEE</sequence>
<name>A0A8W8HXI5_MAGGI</name>
<evidence type="ECO:0000313" key="3">
    <source>
        <dbReference type="Proteomes" id="UP000005408"/>
    </source>
</evidence>
<organism evidence="2 3">
    <name type="scientific">Magallana gigas</name>
    <name type="common">Pacific oyster</name>
    <name type="synonym">Crassostrea gigas</name>
    <dbReference type="NCBI Taxonomy" id="29159"/>
    <lineage>
        <taxon>Eukaryota</taxon>
        <taxon>Metazoa</taxon>
        <taxon>Spiralia</taxon>
        <taxon>Lophotrochozoa</taxon>
        <taxon>Mollusca</taxon>
        <taxon>Bivalvia</taxon>
        <taxon>Autobranchia</taxon>
        <taxon>Pteriomorphia</taxon>
        <taxon>Ostreida</taxon>
        <taxon>Ostreoidea</taxon>
        <taxon>Ostreidae</taxon>
        <taxon>Magallana</taxon>
    </lineage>
</organism>
<evidence type="ECO:0000313" key="2">
    <source>
        <dbReference type="EnsemblMetazoa" id="G11402.1:cds"/>
    </source>
</evidence>